<feature type="transmembrane region" description="Helical" evidence="2">
    <location>
        <begin position="236"/>
        <end position="255"/>
    </location>
</feature>
<dbReference type="STRING" id="1235591.CAK95_23255"/>
<evidence type="ECO:0000313" key="4">
    <source>
        <dbReference type="Proteomes" id="UP000194137"/>
    </source>
</evidence>
<keyword evidence="4" id="KW-1185">Reference proteome</keyword>
<accession>A0A1W6ZWE2</accession>
<dbReference type="AlphaFoldDB" id="A0A1W6ZWE2"/>
<dbReference type="Pfam" id="PF06078">
    <property type="entry name" value="DUF937"/>
    <property type="match status" value="1"/>
</dbReference>
<gene>
    <name evidence="3" type="ORF">CAK95_23255</name>
</gene>
<feature type="region of interest" description="Disordered" evidence="1">
    <location>
        <begin position="263"/>
        <end position="285"/>
    </location>
</feature>
<dbReference type="InterPro" id="IPR009282">
    <property type="entry name" value="DUF937"/>
</dbReference>
<reference evidence="3 4" key="1">
    <citation type="submission" date="2017-05" db="EMBL/GenBank/DDBJ databases">
        <title>Full genome sequence of Pseudorhodoplanes sinuspersici.</title>
        <authorList>
            <person name="Dastgheib S.M.M."/>
            <person name="Shavandi M."/>
            <person name="Tirandaz H."/>
        </authorList>
    </citation>
    <scope>NUCLEOTIDE SEQUENCE [LARGE SCALE GENOMIC DNA]</scope>
    <source>
        <strain evidence="3 4">RIPI110</strain>
    </source>
</reference>
<dbReference type="KEGG" id="psin:CAK95_23255"/>
<dbReference type="Proteomes" id="UP000194137">
    <property type="component" value="Chromosome"/>
</dbReference>
<evidence type="ECO:0008006" key="5">
    <source>
        <dbReference type="Google" id="ProtNLM"/>
    </source>
</evidence>
<dbReference type="EMBL" id="CP021112">
    <property type="protein sequence ID" value="ARQ01694.1"/>
    <property type="molecule type" value="Genomic_DNA"/>
</dbReference>
<keyword evidence="2" id="KW-0472">Membrane</keyword>
<evidence type="ECO:0000256" key="1">
    <source>
        <dbReference type="SAM" id="MobiDB-lite"/>
    </source>
</evidence>
<sequence>MLQAAIGGRNMATNLISSVMQFVTPDLIAKIAAAIGLDRNTAQKATSAGIPAILASLAGLASKPGGAQQLSSALEQVTPGGLNNFLGAIGSPTQAARSEEGTNLLSSLLGSGPLNALTSAIGSHAGINASKSESLLGLLGPIAIGALGQQQAKTGLDPKGVVNLLASQKDQIAAALPSGLSSYLRDSGLAGALDGTIRQGAAAASAAGRRTADIGESAMLASRQAAAATSQQMATWPFWLAGLAILTGLGWMYMANRDNTQVAEQTSRPAATKTETMGAGTPSQTAAELTGQLTRSVDGMRTTLQGITDPASAQAAMPKLQQMTTDLDKLSAATNQLSPQTRSLVAAELSSAMPALNQLFDRVLAIPGVASIAQPLIETMRTKLNAMSRA</sequence>
<name>A0A1W6ZWE2_9HYPH</name>
<proteinExistence type="predicted"/>
<keyword evidence="2" id="KW-1133">Transmembrane helix</keyword>
<evidence type="ECO:0000256" key="2">
    <source>
        <dbReference type="SAM" id="Phobius"/>
    </source>
</evidence>
<protein>
    <recommendedName>
        <fullName evidence="5">DUF937 domain-containing protein</fullName>
    </recommendedName>
</protein>
<organism evidence="3 4">
    <name type="scientific">Pseudorhodoplanes sinuspersici</name>
    <dbReference type="NCBI Taxonomy" id="1235591"/>
    <lineage>
        <taxon>Bacteria</taxon>
        <taxon>Pseudomonadati</taxon>
        <taxon>Pseudomonadota</taxon>
        <taxon>Alphaproteobacteria</taxon>
        <taxon>Hyphomicrobiales</taxon>
        <taxon>Pseudorhodoplanes</taxon>
    </lineage>
</organism>
<keyword evidence="2" id="KW-0812">Transmembrane</keyword>
<evidence type="ECO:0000313" key="3">
    <source>
        <dbReference type="EMBL" id="ARQ01694.1"/>
    </source>
</evidence>